<name>A0A4D7JDH6_9BACT</name>
<dbReference type="Pfam" id="PF14349">
    <property type="entry name" value="SprA_N"/>
    <property type="match status" value="2"/>
</dbReference>
<evidence type="ECO:0000313" key="3">
    <source>
        <dbReference type="Proteomes" id="UP000298616"/>
    </source>
</evidence>
<dbReference type="OrthoDB" id="9806090at2"/>
<feature type="domain" description="Gliding motility protein SprA N-terminal" evidence="1">
    <location>
        <begin position="117"/>
        <end position="382"/>
    </location>
</feature>
<dbReference type="EMBL" id="CP028923">
    <property type="protein sequence ID" value="QCK14349.1"/>
    <property type="molecule type" value="Genomic_DNA"/>
</dbReference>
<dbReference type="InterPro" id="IPR026377">
    <property type="entry name" value="Cell_surface_SprA"/>
</dbReference>
<evidence type="ECO:0000313" key="2">
    <source>
        <dbReference type="EMBL" id="QCK14349.1"/>
    </source>
</evidence>
<feature type="domain" description="Gliding motility protein SprA N-terminal" evidence="1">
    <location>
        <begin position="1121"/>
        <end position="1210"/>
    </location>
</feature>
<gene>
    <name evidence="2" type="primary">sprA</name>
    <name evidence="2" type="ORF">DCC35_06125</name>
</gene>
<proteinExistence type="predicted"/>
<dbReference type="Proteomes" id="UP000298616">
    <property type="component" value="Chromosome"/>
</dbReference>
<accession>A0A4D7JDH6</accession>
<dbReference type="KEGG" id="fpf:DCC35_06125"/>
<organism evidence="2 3">
    <name type="scientific">Mangrovivirga cuniculi</name>
    <dbReference type="NCBI Taxonomy" id="2715131"/>
    <lineage>
        <taxon>Bacteria</taxon>
        <taxon>Pseudomonadati</taxon>
        <taxon>Bacteroidota</taxon>
        <taxon>Cytophagia</taxon>
        <taxon>Cytophagales</taxon>
        <taxon>Mangrovivirgaceae</taxon>
        <taxon>Mangrovivirga</taxon>
    </lineage>
</organism>
<dbReference type="NCBIfam" id="TIGR04189">
    <property type="entry name" value="surface_SprA"/>
    <property type="match status" value="1"/>
</dbReference>
<evidence type="ECO:0000259" key="1">
    <source>
        <dbReference type="Pfam" id="PF14349"/>
    </source>
</evidence>
<dbReference type="AlphaFoldDB" id="A0A4D7JDH6"/>
<reference evidence="2 3" key="1">
    <citation type="submission" date="2018-04" db="EMBL/GenBank/DDBJ databases">
        <title>Complete genome uncultured novel isolate.</title>
        <authorList>
            <person name="Merlino G."/>
        </authorList>
    </citation>
    <scope>NUCLEOTIDE SEQUENCE [LARGE SCALE GENOMIC DNA]</scope>
    <source>
        <strain evidence="3">R1DC9</strain>
    </source>
</reference>
<sequence>MDLLLRNLKRTFCLWVVFIPFISGAESLNEAYYILQDTAVADTLKDDRYDQPYEESFVPNIQLRDRYGDPFTSDKVYSPFDLGQPQETEIILEYDTSGTYNVFEQLGRIPYRPPTRLSFDKYNQLQEQQLKKDYFKSKSAGLDGESAVSGRNLIPTLYISPVFDRIFGGSEINIVPNGFITLDLGYRHQRVLNPSIPVRQQRNGTFEFDQQISMNVVGNIGEKMKVTAQFDNNNSFDFQNDLKLEYSGFEEDIIKKLEVGNVSLPLSNSLITGGQNLFGVKTQMQFGRLFITTLFSEQRGKSETITINQGFQGRQFQFRASDYDENRHFLLGQFFRANYNTWHDNLPNLTSGLNVTPRVEVYVLNRRNDTESLRNVVALMDLGENVIVNNDQFQSATNAANSPTRNQANSLFSDIQNYGPTIFDVDNASQILENDFNLEKGVDFELIKSASKLDPSEYIINSQLGYITLLRKLQNDEMLAVAYEYTYNGDRYQVGELQSDYQSRGNESVIYLKMLRPRQILTQAPTWDLMMKNIYNLNANRINPEDFQLRVIYQDDRTGQYYPNLSESQIKDIPLIEVVKLDQLGPANDPPADGNFDFIEGITIDTERGLIKFPVIEPFGETIKERVTEEWYSKYVFDSLYTNTQADAELQTVKNKYLISGSFQSGSSSEIALRGYNIAEGSVIIYAGGTPLLEGVDYRVNYQIGRVTILNESVLNSGKQIQITYEKDDVFTFNSRFLAGTRLDYRISDKINFGGTFLHHWQRRGSRTRWRIGDEPTRNTKYGLDFNFSDDSRILTRLVDAIPLISTKEKSTVNISGEYAELISGTTNVVDGDQTFYIDDFESAVTPFNLGGGAQGWRLSSTPATDDNRYFGDVGINNLEYGFKRAKLAWYTIDNVFYRDGGTEKPSNITDEDIQNHYVAPVYPQQIFERQDRQQINVNLPVFDLAYYPEERGPYNYNPDLENDGTLAGDPKDNFGGITRAITGDIDFDRNNIQYIEFWMLDPFINVTQGNLSNPNGLIDDGRGNPQANTTGGKLVFNLGDISEDVIKDGKHGFENGLDPTGGDQNEDITEWGEVTNRQFLTDAFDNNAESRENQDVGHDGVRNDQEVEFYEDFINGLSGGAAIAVQDDPSADNFQYYLGPSLDESNAKILERYKDYNNHDGNTPVINTTNLNFSPVGNNFPDNEDLNNDNSISDVENYYEYSLDLRPGNWK</sequence>
<keyword evidence="3" id="KW-1185">Reference proteome</keyword>
<dbReference type="InterPro" id="IPR025684">
    <property type="entry name" value="SprA_N_dom"/>
</dbReference>
<protein>
    <submittedName>
        <fullName evidence="2">Cell surface protein SprA</fullName>
    </submittedName>
</protein>